<accession>M7SP71</accession>
<dbReference type="STRING" id="1287681.M7SP71"/>
<dbReference type="OrthoDB" id="3932329at2759"/>
<gene>
    <name evidence="2" type="ORF">UCREL1_4780</name>
</gene>
<dbReference type="Proteomes" id="UP000012174">
    <property type="component" value="Unassembled WGS sequence"/>
</dbReference>
<feature type="compositionally biased region" description="Polar residues" evidence="1">
    <location>
        <begin position="115"/>
        <end position="132"/>
    </location>
</feature>
<dbReference type="AlphaFoldDB" id="M7SP71"/>
<protein>
    <submittedName>
        <fullName evidence="2">Uncharacterized protein</fullName>
    </submittedName>
</protein>
<dbReference type="eggNOG" id="ENOG502SV88">
    <property type="taxonomic scope" value="Eukaryota"/>
</dbReference>
<feature type="region of interest" description="Disordered" evidence="1">
    <location>
        <begin position="101"/>
        <end position="132"/>
    </location>
</feature>
<keyword evidence="3" id="KW-1185">Reference proteome</keyword>
<proteinExistence type="predicted"/>
<name>M7SP71_EUTLA</name>
<organism evidence="2 3">
    <name type="scientific">Eutypa lata (strain UCR-EL1)</name>
    <name type="common">Grapevine dieback disease fungus</name>
    <name type="synonym">Eutypa armeniacae</name>
    <dbReference type="NCBI Taxonomy" id="1287681"/>
    <lineage>
        <taxon>Eukaryota</taxon>
        <taxon>Fungi</taxon>
        <taxon>Dikarya</taxon>
        <taxon>Ascomycota</taxon>
        <taxon>Pezizomycotina</taxon>
        <taxon>Sordariomycetes</taxon>
        <taxon>Xylariomycetidae</taxon>
        <taxon>Xylariales</taxon>
        <taxon>Diatrypaceae</taxon>
        <taxon>Eutypa</taxon>
    </lineage>
</organism>
<dbReference type="HOGENOM" id="CLU_545121_0_0_1"/>
<evidence type="ECO:0000313" key="3">
    <source>
        <dbReference type="Proteomes" id="UP000012174"/>
    </source>
</evidence>
<evidence type="ECO:0000256" key="1">
    <source>
        <dbReference type="SAM" id="MobiDB-lite"/>
    </source>
</evidence>
<reference evidence="3" key="1">
    <citation type="journal article" date="2013" name="Genome Announc.">
        <title>Draft genome sequence of the grapevine dieback fungus Eutypa lata UCR-EL1.</title>
        <authorList>
            <person name="Blanco-Ulate B."/>
            <person name="Rolshausen P.E."/>
            <person name="Cantu D."/>
        </authorList>
    </citation>
    <scope>NUCLEOTIDE SEQUENCE [LARGE SCALE GENOMIC DNA]</scope>
    <source>
        <strain evidence="3">UCR-EL1</strain>
    </source>
</reference>
<dbReference type="EMBL" id="KB706289">
    <property type="protein sequence ID" value="EMR68209.1"/>
    <property type="molecule type" value="Genomic_DNA"/>
</dbReference>
<evidence type="ECO:0000313" key="2">
    <source>
        <dbReference type="EMBL" id="EMR68209.1"/>
    </source>
</evidence>
<sequence length="418" mass="48088">MYLPTLPLPDPTSSGGLPWAPELRWQTQVMLLHDPAQEFETLEVHYRAGKRKDIPRLDFRREGPDQDIQTVRAICTEDHHNNEFLLLERDRGDGAVVNDHREGMAGPDPDPGTRTRVQANVHSGRNRPGDSNPSMPYYIAAHEACVDIAERVIEAARWRGGVRVRSLRTLWKVLRMRFDAHDNEIMAGEFNEYVLMHQLYYMPYEFVELDSFLPRGGFQHWCMADPVYAPGLTDMLLDNLEVPTPEPVTPEIKGFQERFLALPQELQDHITSFLNTKTALPRHSTRLLPQKQWKEMLVYGRLLPFLWDLDIATIGSADPTTTLDWEQLVRSLSQLAVRHRLSKIPTSTSMDVICYDQLRVPNGLRNRRRIWQLVEGMFVGDVLPVARGGRPQPTMPKYWDEDGEPVYPILRVPSIVDD</sequence>
<dbReference type="KEGG" id="ela:UCREL1_4780"/>